<name>A0A5M7BIF1_9FLAO</name>
<keyword evidence="1" id="KW-1133">Transmembrane helix</keyword>
<sequence>MQEKLKVIKMIHIALCAGLIMAYIFIGDLASINLNMPEISQSNILFVLIPVIAYVFSNFMYKTQLKNANNKQKLEDNMAVYQTASIIRWAILEGSAFIILVMSKDFILFGILIILYLALLHPTEDRIKSDLKYRA</sequence>
<evidence type="ECO:0000313" key="4">
    <source>
        <dbReference type="Proteomes" id="UP000315145"/>
    </source>
</evidence>
<reference evidence="2" key="3">
    <citation type="submission" date="2019-09" db="EMBL/GenBank/DDBJ databases">
        <authorList>
            <person name="Zhang D.-C."/>
        </authorList>
    </citation>
    <scope>NUCLEOTIDE SEQUENCE</scope>
    <source>
        <strain evidence="2">RU-4-M-4</strain>
    </source>
</reference>
<protein>
    <submittedName>
        <fullName evidence="2">MFS transporter</fullName>
    </submittedName>
</protein>
<keyword evidence="1" id="KW-0472">Membrane</keyword>
<dbReference type="RefSeq" id="WP_144114823.1">
    <property type="nucleotide sequence ID" value="NZ_JACHGE010000001.1"/>
</dbReference>
<dbReference type="EMBL" id="VMBF01000001">
    <property type="protein sequence ID" value="TSJ81719.1"/>
    <property type="molecule type" value="Genomic_DNA"/>
</dbReference>
<evidence type="ECO:0000256" key="1">
    <source>
        <dbReference type="SAM" id="Phobius"/>
    </source>
</evidence>
<dbReference type="EMBL" id="VWRS01000001">
    <property type="protein sequence ID" value="KAA5827474.1"/>
    <property type="molecule type" value="Genomic_DNA"/>
</dbReference>
<feature type="transmembrane region" description="Helical" evidence="1">
    <location>
        <begin position="7"/>
        <end position="27"/>
    </location>
</feature>
<evidence type="ECO:0000313" key="2">
    <source>
        <dbReference type="EMBL" id="KAA5827474.1"/>
    </source>
</evidence>
<feature type="transmembrane region" description="Helical" evidence="1">
    <location>
        <begin position="39"/>
        <end position="57"/>
    </location>
</feature>
<reference evidence="2 5" key="1">
    <citation type="journal article" date="2015" name="Int. J. Syst. Evol. Microbiol.">
        <title>Algibacter amylolyticus sp. nov., isolated from intertidal sediment.</title>
        <authorList>
            <person name="Zhang D.C."/>
            <person name="Wu J."/>
            <person name="Neuner K."/>
            <person name="Yao J."/>
            <person name="Margesin R."/>
        </authorList>
    </citation>
    <scope>NUCLEOTIDE SEQUENCE [LARGE SCALE GENOMIC DNA]</scope>
    <source>
        <strain evidence="2 5">RU-4-M-4</strain>
    </source>
</reference>
<organism evidence="2 5">
    <name type="scientific">Algibacter amylolyticus</name>
    <dbReference type="NCBI Taxonomy" id="1608400"/>
    <lineage>
        <taxon>Bacteria</taxon>
        <taxon>Pseudomonadati</taxon>
        <taxon>Bacteroidota</taxon>
        <taxon>Flavobacteriia</taxon>
        <taxon>Flavobacteriales</taxon>
        <taxon>Flavobacteriaceae</taxon>
        <taxon>Algibacter</taxon>
    </lineage>
</organism>
<evidence type="ECO:0000313" key="3">
    <source>
        <dbReference type="EMBL" id="TSJ81719.1"/>
    </source>
</evidence>
<dbReference type="AlphaFoldDB" id="A0A5M7BIF1"/>
<gene>
    <name evidence="2" type="ORF">F2B50_01120</name>
    <name evidence="3" type="ORF">FPF71_01120</name>
</gene>
<dbReference type="OrthoDB" id="1121914at2"/>
<dbReference type="Proteomes" id="UP000322315">
    <property type="component" value="Unassembled WGS sequence"/>
</dbReference>
<evidence type="ECO:0000313" key="5">
    <source>
        <dbReference type="Proteomes" id="UP000322315"/>
    </source>
</evidence>
<dbReference type="Proteomes" id="UP000315145">
    <property type="component" value="Unassembled WGS sequence"/>
</dbReference>
<reference evidence="3 4" key="2">
    <citation type="submission" date="2019-07" db="EMBL/GenBank/DDBJ databases">
        <title>Algibacter marinivivus sp. nov., isolated from the surface of a marine red alga.</title>
        <authorList>
            <person name="Zhong X."/>
            <person name="Xu W."/>
            <person name="Zhang Y."/>
            <person name="Zhang Q."/>
            <person name="Du Z."/>
        </authorList>
    </citation>
    <scope>NUCLEOTIDE SEQUENCE [LARGE SCALE GENOMIC DNA]</scope>
    <source>
        <strain evidence="3 4">RU-4-M-4</strain>
    </source>
</reference>
<keyword evidence="1" id="KW-0812">Transmembrane</keyword>
<keyword evidence="4" id="KW-1185">Reference proteome</keyword>
<accession>A0A5M7BIF1</accession>
<feature type="transmembrane region" description="Helical" evidence="1">
    <location>
        <begin position="106"/>
        <end position="123"/>
    </location>
</feature>
<proteinExistence type="predicted"/>
<comment type="caution">
    <text evidence="2">The sequence shown here is derived from an EMBL/GenBank/DDBJ whole genome shotgun (WGS) entry which is preliminary data.</text>
</comment>